<evidence type="ECO:0000313" key="1">
    <source>
        <dbReference type="EMBL" id="CAB4262278.1"/>
    </source>
</evidence>
<organism evidence="1 2">
    <name type="scientific">Prunus armeniaca</name>
    <name type="common">Apricot</name>
    <name type="synonym">Armeniaca vulgaris</name>
    <dbReference type="NCBI Taxonomy" id="36596"/>
    <lineage>
        <taxon>Eukaryota</taxon>
        <taxon>Viridiplantae</taxon>
        <taxon>Streptophyta</taxon>
        <taxon>Embryophyta</taxon>
        <taxon>Tracheophyta</taxon>
        <taxon>Spermatophyta</taxon>
        <taxon>Magnoliopsida</taxon>
        <taxon>eudicotyledons</taxon>
        <taxon>Gunneridae</taxon>
        <taxon>Pentapetalae</taxon>
        <taxon>rosids</taxon>
        <taxon>fabids</taxon>
        <taxon>Rosales</taxon>
        <taxon>Rosaceae</taxon>
        <taxon>Amygdaloideae</taxon>
        <taxon>Amygdaleae</taxon>
        <taxon>Prunus</taxon>
    </lineage>
</organism>
<sequence>MLLFLNAQMRTYAKEELKTTCVVRSIDFQEATLGDIVASLKSKLFPNFGKFIPPILLGVEPPDPGLVEDKMEDILGDEMDDDHGDNFVPHITINLDAARLKKQW</sequence>
<gene>
    <name evidence="1" type="ORF">CURHAP_LOCUS1443</name>
</gene>
<dbReference type="EMBL" id="CAEKDK010000001">
    <property type="protein sequence ID" value="CAB4262278.1"/>
    <property type="molecule type" value="Genomic_DNA"/>
</dbReference>
<dbReference type="AlphaFoldDB" id="A0A6J5THV1"/>
<proteinExistence type="predicted"/>
<accession>A0A6J5THV1</accession>
<evidence type="ECO:0000313" key="2">
    <source>
        <dbReference type="Proteomes" id="UP000507222"/>
    </source>
</evidence>
<reference evidence="1 2" key="1">
    <citation type="submission" date="2020-05" db="EMBL/GenBank/DDBJ databases">
        <authorList>
            <person name="Campoy J."/>
            <person name="Schneeberger K."/>
            <person name="Spophaly S."/>
        </authorList>
    </citation>
    <scope>NUCLEOTIDE SEQUENCE [LARGE SCALE GENOMIC DNA]</scope>
    <source>
        <strain evidence="1">PruArmRojPasFocal</strain>
    </source>
</reference>
<dbReference type="Proteomes" id="UP000507222">
    <property type="component" value="Unassembled WGS sequence"/>
</dbReference>
<name>A0A6J5THV1_PRUAR</name>
<protein>
    <submittedName>
        <fullName evidence="1">Uncharacterized protein</fullName>
    </submittedName>
</protein>